<dbReference type="RefSeq" id="WP_074812676.1">
    <property type="nucleotide sequence ID" value="NZ_FOJX01000001.1"/>
</dbReference>
<dbReference type="Proteomes" id="UP000183843">
    <property type="component" value="Unassembled WGS sequence"/>
</dbReference>
<evidence type="ECO:0000313" key="2">
    <source>
        <dbReference type="EMBL" id="SFA75666.1"/>
    </source>
</evidence>
<name>A0A1I0VJC7_SELRU</name>
<evidence type="ECO:0000313" key="3">
    <source>
        <dbReference type="Proteomes" id="UP000183843"/>
    </source>
</evidence>
<reference evidence="2 3" key="1">
    <citation type="submission" date="2016-10" db="EMBL/GenBank/DDBJ databases">
        <authorList>
            <person name="de Groot N.N."/>
        </authorList>
    </citation>
    <scope>NUCLEOTIDE SEQUENCE [LARGE SCALE GENOMIC DNA]</scope>
    <source>
        <strain evidence="2 3">L14</strain>
    </source>
</reference>
<accession>A0A1I0VJC7</accession>
<sequence>MEKQTMGKLEMELCDILQDYAQKGIKSASDVETVKHALSGISKLKIIEEMDKYNEEHSNRSYRSYDGDGSYRRGYSHAMGQYDGEGGSYRRGYSHEGYEGGRSGHGMRERLEEMMEQAGSERERRAIQEALQKM</sequence>
<gene>
    <name evidence="2" type="ORF">SAMN05216587_101610</name>
</gene>
<protein>
    <submittedName>
        <fullName evidence="2">Uncharacterized protein</fullName>
    </submittedName>
</protein>
<proteinExistence type="predicted"/>
<feature type="region of interest" description="Disordered" evidence="1">
    <location>
        <begin position="83"/>
        <end position="106"/>
    </location>
</feature>
<evidence type="ECO:0000256" key="1">
    <source>
        <dbReference type="SAM" id="MobiDB-lite"/>
    </source>
</evidence>
<dbReference type="AlphaFoldDB" id="A0A1I0VJC7"/>
<dbReference type="EMBL" id="FOJX01000001">
    <property type="protein sequence ID" value="SFA75666.1"/>
    <property type="molecule type" value="Genomic_DNA"/>
</dbReference>
<organism evidence="2 3">
    <name type="scientific">Selenomonas ruminantium</name>
    <dbReference type="NCBI Taxonomy" id="971"/>
    <lineage>
        <taxon>Bacteria</taxon>
        <taxon>Bacillati</taxon>
        <taxon>Bacillota</taxon>
        <taxon>Negativicutes</taxon>
        <taxon>Selenomonadales</taxon>
        <taxon>Selenomonadaceae</taxon>
        <taxon>Selenomonas</taxon>
    </lineage>
</organism>